<comment type="caution">
    <text evidence="1">The sequence shown here is derived from an EMBL/GenBank/DDBJ whole genome shotgun (WGS) entry which is preliminary data.</text>
</comment>
<protein>
    <submittedName>
        <fullName evidence="1">Uncharacterized protein</fullName>
    </submittedName>
</protein>
<proteinExistence type="predicted"/>
<reference evidence="1 2" key="3">
    <citation type="journal article" date="2022" name="Microbiol. Spectr.">
        <title>Folding features and dynamics of 3D genome architecture in plant fungal pathogens.</title>
        <authorList>
            <person name="Xia C."/>
        </authorList>
    </citation>
    <scope>NUCLEOTIDE SEQUENCE [LARGE SCALE GENOMIC DNA]</scope>
    <source>
        <strain evidence="1 2">93-210</strain>
    </source>
</reference>
<sequence length="247" mass="27822">MAATLAQLAQRRRRCGETKQKQERGKVTGRQPKSKCVSEDKQHTDIEDNSPIIIEDNLPIIIVNNLPIIIVNNLPIIIEDDLPIIIEEESLNAIKQDSPIVVEDNLCDGDEISAYQEEEIKISKQANEMFQYIQAGINDKTSDDNIPDSDDEFVRSFWPILSEKFQPVSMLPVARQLKSGRVGYQKPVKNPNSSSKKLVSFPKPSSTKHDQKKRRLKALGANNNMMANYVITTKIPKEASNVDPNLD</sequence>
<reference evidence="2" key="1">
    <citation type="journal article" date="2018" name="BMC Genomics">
        <title>Genomic insights into host adaptation between the wheat stripe rust pathogen (Puccinia striiformis f. sp. tritici) and the barley stripe rust pathogen (Puccinia striiformis f. sp. hordei).</title>
        <authorList>
            <person name="Xia C."/>
            <person name="Wang M."/>
            <person name="Yin C."/>
            <person name="Cornejo O.E."/>
            <person name="Hulbert S.H."/>
            <person name="Chen X."/>
        </authorList>
    </citation>
    <scope>NUCLEOTIDE SEQUENCE [LARGE SCALE GENOMIC DNA]</scope>
    <source>
        <strain evidence="2">93-210</strain>
    </source>
</reference>
<dbReference type="EMBL" id="CM045872">
    <property type="protein sequence ID" value="KAI7949610.1"/>
    <property type="molecule type" value="Genomic_DNA"/>
</dbReference>
<organism evidence="1 2">
    <name type="scientific">Puccinia striiformis f. sp. tritici</name>
    <dbReference type="NCBI Taxonomy" id="168172"/>
    <lineage>
        <taxon>Eukaryota</taxon>
        <taxon>Fungi</taxon>
        <taxon>Dikarya</taxon>
        <taxon>Basidiomycota</taxon>
        <taxon>Pucciniomycotina</taxon>
        <taxon>Pucciniomycetes</taxon>
        <taxon>Pucciniales</taxon>
        <taxon>Pucciniaceae</taxon>
        <taxon>Puccinia</taxon>
    </lineage>
</organism>
<reference evidence="2" key="2">
    <citation type="journal article" date="2018" name="Mol. Plant Microbe Interact.">
        <title>Genome sequence resources for the wheat stripe rust pathogen (Puccinia striiformis f. sp. tritici) and the barley stripe rust pathogen (Puccinia striiformis f. sp. hordei).</title>
        <authorList>
            <person name="Xia C."/>
            <person name="Wang M."/>
            <person name="Yin C."/>
            <person name="Cornejo O.E."/>
            <person name="Hulbert S.H."/>
            <person name="Chen X."/>
        </authorList>
    </citation>
    <scope>NUCLEOTIDE SEQUENCE [LARGE SCALE GENOMIC DNA]</scope>
    <source>
        <strain evidence="2">93-210</strain>
    </source>
</reference>
<dbReference type="Proteomes" id="UP001060170">
    <property type="component" value="Chromosome 8"/>
</dbReference>
<gene>
    <name evidence="1" type="ORF">MJO28_008431</name>
</gene>
<accession>A0ACC0ECH9</accession>
<evidence type="ECO:0000313" key="1">
    <source>
        <dbReference type="EMBL" id="KAI7949610.1"/>
    </source>
</evidence>
<name>A0ACC0ECH9_9BASI</name>
<keyword evidence="2" id="KW-1185">Reference proteome</keyword>
<evidence type="ECO:0000313" key="2">
    <source>
        <dbReference type="Proteomes" id="UP001060170"/>
    </source>
</evidence>